<reference evidence="2 3" key="1">
    <citation type="submission" date="2021-12" db="EMBL/GenBank/DDBJ databases">
        <title>Genome sequencing of bacteria with rrn-lacking chromosome and rrn-plasmid.</title>
        <authorList>
            <person name="Anda M."/>
            <person name="Iwasaki W."/>
        </authorList>
    </citation>
    <scope>NUCLEOTIDE SEQUENCE [LARGE SCALE GENOMIC DNA]</scope>
    <source>
        <strain evidence="2 3">NBRC 101262</strain>
    </source>
</reference>
<keyword evidence="3" id="KW-1185">Reference proteome</keyword>
<gene>
    <name evidence="2" type="ORF">PEPS_26950</name>
</gene>
<evidence type="ECO:0000259" key="1">
    <source>
        <dbReference type="Pfam" id="PF18962"/>
    </source>
</evidence>
<evidence type="ECO:0000313" key="2">
    <source>
        <dbReference type="EMBL" id="BDD00415.1"/>
    </source>
</evidence>
<dbReference type="EMBL" id="AP025292">
    <property type="protein sequence ID" value="BDD00415.1"/>
    <property type="molecule type" value="Genomic_DNA"/>
</dbReference>
<protein>
    <recommendedName>
        <fullName evidence="1">Secretion system C-terminal sorting domain-containing protein</fullName>
    </recommendedName>
</protein>
<evidence type="ECO:0000313" key="3">
    <source>
        <dbReference type="Proteomes" id="UP001354989"/>
    </source>
</evidence>
<accession>A0ABM7VHH3</accession>
<feature type="domain" description="Secretion system C-terminal sorting" evidence="1">
    <location>
        <begin position="152"/>
        <end position="227"/>
    </location>
</feature>
<name>A0ABM7VHH3_9BACT</name>
<dbReference type="InterPro" id="IPR026444">
    <property type="entry name" value="Secre_tail"/>
</dbReference>
<dbReference type="Pfam" id="PF18962">
    <property type="entry name" value="Por_Secre_tail"/>
    <property type="match status" value="1"/>
</dbReference>
<dbReference type="Proteomes" id="UP001354989">
    <property type="component" value="Chromosome"/>
</dbReference>
<dbReference type="RefSeq" id="WP_332919428.1">
    <property type="nucleotide sequence ID" value="NZ_AP025292.1"/>
</dbReference>
<sequence>MKNILLFIFFFSLKFLGHAQGIILEMDEYSFTASEDTPFEIPVTLYNDFDYPTKVLVEWQSEMIEMQDRSVILHGDHAIETGKISLELKAHEKVSDLLMRITCKGGTENRIFTLTITDLSTMEAIEEEISVDVKSSAPNLIFKDESLTVGGIYPNPIVNYAWLTYEVITNTDAKIVIHNILGNFVDEIKLSPLDRKVKIDATNYKEGVYFYSLIIEGQSKSTRKIVVQR</sequence>
<proteinExistence type="predicted"/>
<organism evidence="2 3">
    <name type="scientific">Persicobacter psychrovividus</name>
    <dbReference type="NCBI Taxonomy" id="387638"/>
    <lineage>
        <taxon>Bacteria</taxon>
        <taxon>Pseudomonadati</taxon>
        <taxon>Bacteroidota</taxon>
        <taxon>Cytophagia</taxon>
        <taxon>Cytophagales</taxon>
        <taxon>Persicobacteraceae</taxon>
        <taxon>Persicobacter</taxon>
    </lineage>
</organism>
<dbReference type="NCBIfam" id="TIGR04183">
    <property type="entry name" value="Por_Secre_tail"/>
    <property type="match status" value="1"/>
</dbReference>